<dbReference type="GO" id="GO:0006096">
    <property type="term" value="P:glycolytic process"/>
    <property type="evidence" value="ECO:0007669"/>
    <property type="project" value="UniProtKB-UniPathway"/>
</dbReference>
<evidence type="ECO:0000313" key="8">
    <source>
        <dbReference type="EMBL" id="NBI79537.1"/>
    </source>
</evidence>
<evidence type="ECO:0000256" key="5">
    <source>
        <dbReference type="ARBA" id="ARBA00023152"/>
    </source>
</evidence>
<comment type="catalytic activity">
    <reaction evidence="6">
        <text>alpha-D-glucose 6-phosphate = beta-D-fructose 6-phosphate</text>
        <dbReference type="Rhea" id="RHEA:11816"/>
        <dbReference type="ChEBI" id="CHEBI:57634"/>
        <dbReference type="ChEBI" id="CHEBI:58225"/>
        <dbReference type="EC" id="5.3.1.9"/>
    </reaction>
</comment>
<dbReference type="GO" id="GO:0005737">
    <property type="term" value="C:cytoplasm"/>
    <property type="evidence" value="ECO:0007669"/>
    <property type="project" value="InterPro"/>
</dbReference>
<dbReference type="Pfam" id="PF06560">
    <property type="entry name" value="GPI"/>
    <property type="match status" value="1"/>
</dbReference>
<evidence type="ECO:0000259" key="7">
    <source>
        <dbReference type="Pfam" id="PF06560"/>
    </source>
</evidence>
<dbReference type="Proteomes" id="UP000446348">
    <property type="component" value="Unassembled WGS sequence"/>
</dbReference>
<evidence type="ECO:0000256" key="4">
    <source>
        <dbReference type="ARBA" id="ARBA00022432"/>
    </source>
</evidence>
<evidence type="ECO:0000313" key="10">
    <source>
        <dbReference type="Proteomes" id="UP000446348"/>
    </source>
</evidence>
<dbReference type="UniPathway" id="UPA00109">
    <property type="reaction ID" value="UER00181"/>
</dbReference>
<feature type="domain" description="Glucose-6-phosphate isomerase prokaryote" evidence="7">
    <location>
        <begin position="50"/>
        <end position="205"/>
    </location>
</feature>
<keyword evidence="4" id="KW-0312">Gluconeogenesis</keyword>
<dbReference type="CDD" id="cd02218">
    <property type="entry name" value="cupin_PGI"/>
    <property type="match status" value="1"/>
</dbReference>
<dbReference type="EC" id="5.3.1.9" evidence="3"/>
<gene>
    <name evidence="8" type="ORF">D3Z39_11790</name>
    <name evidence="9" type="ORF">FMM72_11880</name>
</gene>
<comment type="pathway">
    <text evidence="1">Carbohydrate degradation; glycolysis; D-glyceraldehyde 3-phosphate and glycerone phosphate from D-glucose: step 2/4.</text>
</comment>
<keyword evidence="5" id="KW-0324">Glycolysis</keyword>
<evidence type="ECO:0000256" key="6">
    <source>
        <dbReference type="ARBA" id="ARBA00029321"/>
    </source>
</evidence>
<reference evidence="9 11" key="2">
    <citation type="submission" date="2019-06" db="EMBL/GenBank/DDBJ databases">
        <title>Draft genome sequences of 15 bacterial species constituting the stable defined intestinal microbiota of the GM15 gnotobiotic mouse model.</title>
        <authorList>
            <person name="Elie C."/>
            <person name="Mathieu A."/>
            <person name="Saliou A."/>
            <person name="Darnaud M."/>
            <person name="Leulier F."/>
            <person name="Tamellini A."/>
        </authorList>
    </citation>
    <scope>NUCLEOTIDE SEQUENCE [LARGE SCALE GENOMIC DNA]</scope>
    <source>
        <strain evidence="9 11">JM4-15</strain>
    </source>
</reference>
<reference evidence="8 10" key="1">
    <citation type="submission" date="2018-08" db="EMBL/GenBank/DDBJ databases">
        <title>Murine metabolic-syndrome-specific gut microbial biobank.</title>
        <authorList>
            <person name="Liu C."/>
        </authorList>
    </citation>
    <scope>NUCLEOTIDE SEQUENCE [LARGE SCALE GENOMIC DNA]</scope>
    <source>
        <strain evidence="8 10">X69</strain>
    </source>
</reference>
<dbReference type="GO" id="GO:0006094">
    <property type="term" value="P:gluconeogenesis"/>
    <property type="evidence" value="ECO:0007669"/>
    <property type="project" value="UniProtKB-KW"/>
</dbReference>
<comment type="caution">
    <text evidence="8">The sequence shown here is derived from an EMBL/GenBank/DDBJ whole genome shotgun (WGS) entry which is preliminary data.</text>
</comment>
<evidence type="ECO:0000256" key="1">
    <source>
        <dbReference type="ARBA" id="ARBA00004926"/>
    </source>
</evidence>
<proteinExistence type="inferred from homology"/>
<accession>A0A845RJ37</accession>
<sequence>MKELKLFGFSVSFDPSNDRLVLGEGASYEDYSRKYSKAMFGLLADRDYRTEDDPYYDFYKAIVRDADREKFSGAGLRYDSTVIMAGQAGAEFKKTAGHFHCEAPGKQMSFPELYQVVKGRALFVMQKVDDCRKEGRMVVEDAILAEAGPGETVVIPPDYGHCTVNISDETMVFINLVACASQNFYDSVKASAGMCCYAMQDAGGYRIERNPRYDFACEPRVVAPLDCDALGVRQGLSAYDAFLRDPEKFAYLREPERAAGSYPTAFCAK</sequence>
<organism evidence="8 10">
    <name type="scientific">Anaerotruncus colihominis</name>
    <dbReference type="NCBI Taxonomy" id="169435"/>
    <lineage>
        <taxon>Bacteria</taxon>
        <taxon>Bacillati</taxon>
        <taxon>Bacillota</taxon>
        <taxon>Clostridia</taxon>
        <taxon>Eubacteriales</taxon>
        <taxon>Oscillospiraceae</taxon>
        <taxon>Anaerotruncus</taxon>
    </lineage>
</organism>
<name>A0A845RJ37_9FIRM</name>
<dbReference type="SUPFAM" id="SSF51182">
    <property type="entry name" value="RmlC-like cupins"/>
    <property type="match status" value="1"/>
</dbReference>
<dbReference type="OrthoDB" id="1647241at2"/>
<dbReference type="RefSeq" id="WP_160210284.1">
    <property type="nucleotide sequence ID" value="NZ_CAMUSJ010000019.1"/>
</dbReference>
<comment type="similarity">
    <text evidence="2">Belongs to the archaeal-type GPI family.</text>
</comment>
<dbReference type="InterPro" id="IPR010551">
    <property type="entry name" value="G6P_isomerase_prok"/>
</dbReference>
<dbReference type="EMBL" id="VIQT01000016">
    <property type="protein sequence ID" value="NDO39925.1"/>
    <property type="molecule type" value="Genomic_DNA"/>
</dbReference>
<evidence type="ECO:0000313" key="9">
    <source>
        <dbReference type="EMBL" id="NDO39925.1"/>
    </source>
</evidence>
<dbReference type="Proteomes" id="UP000462501">
    <property type="component" value="Unassembled WGS sequence"/>
</dbReference>
<dbReference type="InterPro" id="IPR011051">
    <property type="entry name" value="RmlC_Cupin_sf"/>
</dbReference>
<dbReference type="Gene3D" id="2.60.120.10">
    <property type="entry name" value="Jelly Rolls"/>
    <property type="match status" value="1"/>
</dbReference>
<protein>
    <recommendedName>
        <fullName evidence="3">glucose-6-phosphate isomerase</fullName>
        <ecNumber evidence="3">5.3.1.9</ecNumber>
    </recommendedName>
</protein>
<evidence type="ECO:0000256" key="2">
    <source>
        <dbReference type="ARBA" id="ARBA00006542"/>
    </source>
</evidence>
<dbReference type="EMBL" id="QXWZ01000021">
    <property type="protein sequence ID" value="NBI79537.1"/>
    <property type="molecule type" value="Genomic_DNA"/>
</dbReference>
<evidence type="ECO:0000313" key="11">
    <source>
        <dbReference type="Proteomes" id="UP000462501"/>
    </source>
</evidence>
<evidence type="ECO:0000256" key="3">
    <source>
        <dbReference type="ARBA" id="ARBA00011952"/>
    </source>
</evidence>
<dbReference type="InterPro" id="IPR014710">
    <property type="entry name" value="RmlC-like_jellyroll"/>
</dbReference>
<dbReference type="GO" id="GO:0004347">
    <property type="term" value="F:glucose-6-phosphate isomerase activity"/>
    <property type="evidence" value="ECO:0007669"/>
    <property type="project" value="UniProtKB-EC"/>
</dbReference>
<dbReference type="AlphaFoldDB" id="A0A845RJ37"/>